<dbReference type="Proteomes" id="UP000199707">
    <property type="component" value="Unassembled WGS sequence"/>
</dbReference>
<feature type="compositionally biased region" description="Basic and acidic residues" evidence="1">
    <location>
        <begin position="128"/>
        <end position="144"/>
    </location>
</feature>
<feature type="non-terminal residue" evidence="3">
    <location>
        <position position="1"/>
    </location>
</feature>
<dbReference type="EMBL" id="FMUB01000004">
    <property type="protein sequence ID" value="SCX15024.1"/>
    <property type="molecule type" value="Genomic_DNA"/>
</dbReference>
<feature type="region of interest" description="Disordered" evidence="1">
    <location>
        <begin position="1"/>
        <end position="276"/>
    </location>
</feature>
<gene>
    <name evidence="3" type="ORF">SAMN02799620_01985</name>
</gene>
<proteinExistence type="predicted"/>
<feature type="compositionally biased region" description="Basic residues" evidence="1">
    <location>
        <begin position="253"/>
        <end position="276"/>
    </location>
</feature>
<dbReference type="AlphaFoldDB" id="A0A1G4W0Y3"/>
<name>A0A1G4W0Y3_9MYCO</name>
<feature type="compositionally biased region" description="Basic and acidic residues" evidence="1">
    <location>
        <begin position="71"/>
        <end position="88"/>
    </location>
</feature>
<accession>A0A1G4W0Y3</accession>
<reference evidence="4" key="1">
    <citation type="submission" date="2016-10" db="EMBL/GenBank/DDBJ databases">
        <authorList>
            <person name="Varghese N."/>
            <person name="Submissions S."/>
        </authorList>
    </citation>
    <scope>NUCLEOTIDE SEQUENCE [LARGE SCALE GENOMIC DNA]</scope>
    <source>
        <strain evidence="4">UNC267MFSha1.1M11</strain>
    </source>
</reference>
<evidence type="ECO:0000259" key="2">
    <source>
        <dbReference type="Pfam" id="PF14410"/>
    </source>
</evidence>
<organism evidence="3 4">
    <name type="scientific">Mycolicibacterium fluoranthenivorans</name>
    <dbReference type="NCBI Taxonomy" id="258505"/>
    <lineage>
        <taxon>Bacteria</taxon>
        <taxon>Bacillati</taxon>
        <taxon>Actinomycetota</taxon>
        <taxon>Actinomycetes</taxon>
        <taxon>Mycobacteriales</taxon>
        <taxon>Mycobacteriaceae</taxon>
        <taxon>Mycolicibacterium</taxon>
    </lineage>
</organism>
<evidence type="ECO:0000256" key="1">
    <source>
        <dbReference type="SAM" id="MobiDB-lite"/>
    </source>
</evidence>
<feature type="compositionally biased region" description="Polar residues" evidence="1">
    <location>
        <begin position="149"/>
        <end position="160"/>
    </location>
</feature>
<dbReference type="RefSeq" id="WP_181953086.1">
    <property type="nucleotide sequence ID" value="NZ_FMUB01000004.1"/>
</dbReference>
<feature type="domain" description="Toxin YqcG C-terminal" evidence="2">
    <location>
        <begin position="92"/>
        <end position="156"/>
    </location>
</feature>
<dbReference type="Pfam" id="PF14410">
    <property type="entry name" value="GH-E"/>
    <property type="match status" value="1"/>
</dbReference>
<evidence type="ECO:0000313" key="4">
    <source>
        <dbReference type="Proteomes" id="UP000199707"/>
    </source>
</evidence>
<protein>
    <submittedName>
        <fullName evidence="3">HNH/ENDO VII superfamily nuclease with conserved GHE residues</fullName>
    </submittedName>
</protein>
<sequence length="276" mass="30323">TEAPTPPTQLANDIAAAPAAAKPPLPGVDTPKAPNAPPSADVVPGGELAHPLPPAAADRRLTTDITSRAPLRKDTKADIHAAARRDPDTGLPIDPNTREPIHSTPDIGHKPGFEEKTTNDMVTQYGLSRREKLEWSNDPSHYRLEAPGSNRSHQYESPRSASHMYDDYKDWLQKNMQTNPKLAQDPTAQRRLANIKSETRPTGAAQQRQIQETSVRQSTNSQRDAARQSAQEANQSNTRSSSQGEEHHDNGSSHKKRSNSKKKKKKSSQHHPKPKG</sequence>
<evidence type="ECO:0000313" key="3">
    <source>
        <dbReference type="EMBL" id="SCX15024.1"/>
    </source>
</evidence>
<dbReference type="InterPro" id="IPR026835">
    <property type="entry name" value="YqcG_C"/>
</dbReference>
<feature type="compositionally biased region" description="Polar residues" evidence="1">
    <location>
        <begin position="204"/>
        <end position="243"/>
    </location>
</feature>
<feature type="compositionally biased region" description="Basic and acidic residues" evidence="1">
    <location>
        <begin position="96"/>
        <end position="118"/>
    </location>
</feature>